<dbReference type="InterPro" id="IPR044822">
    <property type="entry name" value="Myb_DNA-bind_4"/>
</dbReference>
<feature type="compositionally biased region" description="Basic and acidic residues" evidence="1">
    <location>
        <begin position="326"/>
        <end position="337"/>
    </location>
</feature>
<dbReference type="PANTHER" id="PTHR37076">
    <property type="entry name" value="HISTONE-LYSINE N-METHYLTRANSFERASE, H3 LYSINE-79 SPECIFIC-LIKE-RELATED"/>
    <property type="match status" value="1"/>
</dbReference>
<dbReference type="Pfam" id="PF13837">
    <property type="entry name" value="Myb_DNA-bind_4"/>
    <property type="match status" value="1"/>
</dbReference>
<evidence type="ECO:0000313" key="4">
    <source>
        <dbReference type="Proteomes" id="UP000283530"/>
    </source>
</evidence>
<reference evidence="3 4" key="1">
    <citation type="journal article" date="2019" name="Nat. Plants">
        <title>Stout camphor tree genome fills gaps in understanding of flowering plant genome evolution.</title>
        <authorList>
            <person name="Chaw S.M."/>
            <person name="Liu Y.C."/>
            <person name="Wu Y.W."/>
            <person name="Wang H.Y."/>
            <person name="Lin C.I."/>
            <person name="Wu C.S."/>
            <person name="Ke H.M."/>
            <person name="Chang L.Y."/>
            <person name="Hsu C.Y."/>
            <person name="Yang H.T."/>
            <person name="Sudianto E."/>
            <person name="Hsu M.H."/>
            <person name="Wu K.P."/>
            <person name="Wang L.N."/>
            <person name="Leebens-Mack J.H."/>
            <person name="Tsai I.J."/>
        </authorList>
    </citation>
    <scope>NUCLEOTIDE SEQUENCE [LARGE SCALE GENOMIC DNA]</scope>
    <source>
        <strain evidence="4">cv. Chaw 1501</strain>
        <tissue evidence="3">Young leaves</tissue>
    </source>
</reference>
<proteinExistence type="predicted"/>
<evidence type="ECO:0000313" key="3">
    <source>
        <dbReference type="EMBL" id="RWR96849.1"/>
    </source>
</evidence>
<dbReference type="Proteomes" id="UP000283530">
    <property type="component" value="Unassembled WGS sequence"/>
</dbReference>
<comment type="caution">
    <text evidence="3">The sequence shown here is derived from an EMBL/GenBank/DDBJ whole genome shotgun (WGS) entry which is preliminary data.</text>
</comment>
<feature type="region of interest" description="Disordered" evidence="1">
    <location>
        <begin position="318"/>
        <end position="337"/>
    </location>
</feature>
<sequence length="337" mass="38975">MKRKKWTEEEESTLIAKYSELLQSGTLQKLKTREKKFEPIAHHVNSLHHLHNPISFPFLWSWRDVSIKIQNMRHQYLGVKQKIRIPSSSSSSSSPHFNWSDATNHWHNFLNYKSVFGDIDLDENISVSTTNNCNSNNSNTNISNDMAFDADPIFNFVGGGSDDVLGLGLGIEDEEDEELDGNCKDVDVDDDVDDDDDGVREAKKAKREVEWEEREWMWGRREMERRWRVERVFEEGERRRRMRMEERREEEEMEWRERMVGMQMEHEKQMMQMHADACHGQMQVLGLLVRLVCQFFGSGGDGLGGGMGVIPSQVLQHPGSLVGDNGKADGNSDPHFM</sequence>
<evidence type="ECO:0000259" key="2">
    <source>
        <dbReference type="Pfam" id="PF13837"/>
    </source>
</evidence>
<gene>
    <name evidence="3" type="ORF">CKAN_02625300</name>
</gene>
<organism evidence="3 4">
    <name type="scientific">Cinnamomum micranthum f. kanehirae</name>
    <dbReference type="NCBI Taxonomy" id="337451"/>
    <lineage>
        <taxon>Eukaryota</taxon>
        <taxon>Viridiplantae</taxon>
        <taxon>Streptophyta</taxon>
        <taxon>Embryophyta</taxon>
        <taxon>Tracheophyta</taxon>
        <taxon>Spermatophyta</taxon>
        <taxon>Magnoliopsida</taxon>
        <taxon>Magnoliidae</taxon>
        <taxon>Laurales</taxon>
        <taxon>Lauraceae</taxon>
        <taxon>Cinnamomum</taxon>
    </lineage>
</organism>
<dbReference type="PANTHER" id="PTHR37076:SF3">
    <property type="entry name" value="STRESS RESPONSE PROTEIN NST1-LIKE"/>
    <property type="match status" value="1"/>
</dbReference>
<protein>
    <submittedName>
        <fullName evidence="3">Stress response protein NST1-like protein</fullName>
    </submittedName>
</protein>
<accession>A0A3S3N6L7</accession>
<dbReference type="OrthoDB" id="1725125at2759"/>
<keyword evidence="4" id="KW-1185">Reference proteome</keyword>
<dbReference type="STRING" id="337451.A0A3S3N6L7"/>
<dbReference type="EMBL" id="QPKB01000012">
    <property type="protein sequence ID" value="RWR96849.1"/>
    <property type="molecule type" value="Genomic_DNA"/>
</dbReference>
<evidence type="ECO:0000256" key="1">
    <source>
        <dbReference type="SAM" id="MobiDB-lite"/>
    </source>
</evidence>
<feature type="domain" description="Myb/SANT-like DNA-binding" evidence="2">
    <location>
        <begin position="3"/>
        <end position="98"/>
    </location>
</feature>
<name>A0A3S3N6L7_9MAGN</name>
<dbReference type="AlphaFoldDB" id="A0A3S3N6L7"/>